<dbReference type="PANTHER" id="PTHR10231">
    <property type="entry name" value="NUCLEOTIDE-SUGAR TRANSMEMBRANE TRANSPORTER"/>
    <property type="match status" value="1"/>
</dbReference>
<dbReference type="SUPFAM" id="SSF103481">
    <property type="entry name" value="Multidrug resistance efflux transporter EmrE"/>
    <property type="match status" value="1"/>
</dbReference>
<name>C1DZM7_MICCC</name>
<dbReference type="Gene3D" id="1.10.3730.20">
    <property type="match status" value="1"/>
</dbReference>
<keyword evidence="9" id="KW-1185">Reference proteome</keyword>
<dbReference type="eggNOG" id="KOG2234">
    <property type="taxonomic scope" value="Eukaryota"/>
</dbReference>
<feature type="transmembrane region" description="Helical" evidence="7">
    <location>
        <begin position="392"/>
        <end position="410"/>
    </location>
</feature>
<feature type="transmembrane region" description="Helical" evidence="7">
    <location>
        <begin position="179"/>
        <end position="200"/>
    </location>
</feature>
<dbReference type="STRING" id="296587.C1DZM7"/>
<gene>
    <name evidence="8" type="ORF">MICPUN_56484</name>
</gene>
<feature type="transmembrane region" description="Helical" evidence="7">
    <location>
        <begin position="416"/>
        <end position="433"/>
    </location>
</feature>
<dbReference type="EMBL" id="CP001323">
    <property type="protein sequence ID" value="ACO61146.1"/>
    <property type="molecule type" value="Genomic_DNA"/>
</dbReference>
<feature type="region of interest" description="Disordered" evidence="6">
    <location>
        <begin position="69"/>
        <end position="93"/>
    </location>
</feature>
<keyword evidence="3 7" id="KW-0812">Transmembrane</keyword>
<dbReference type="InterPro" id="IPR007271">
    <property type="entry name" value="Nuc_sug_transpt"/>
</dbReference>
<feature type="transmembrane region" description="Helical" evidence="7">
    <location>
        <begin position="212"/>
        <end position="234"/>
    </location>
</feature>
<dbReference type="GO" id="GO:0000139">
    <property type="term" value="C:Golgi membrane"/>
    <property type="evidence" value="ECO:0007669"/>
    <property type="project" value="InterPro"/>
</dbReference>
<reference evidence="8 9" key="1">
    <citation type="journal article" date="2009" name="Science">
        <title>Green evolution and dynamic adaptations revealed by genomes of the marine picoeukaryotes Micromonas.</title>
        <authorList>
            <person name="Worden A.Z."/>
            <person name="Lee J.H."/>
            <person name="Mock T."/>
            <person name="Rouze P."/>
            <person name="Simmons M.P."/>
            <person name="Aerts A.L."/>
            <person name="Allen A.E."/>
            <person name="Cuvelier M.L."/>
            <person name="Derelle E."/>
            <person name="Everett M.V."/>
            <person name="Foulon E."/>
            <person name="Grimwood J."/>
            <person name="Gundlach H."/>
            <person name="Henrissat B."/>
            <person name="Napoli C."/>
            <person name="McDonald S.M."/>
            <person name="Parker M.S."/>
            <person name="Rombauts S."/>
            <person name="Salamov A."/>
            <person name="Von Dassow P."/>
            <person name="Badger J.H."/>
            <person name="Coutinho P.M."/>
            <person name="Demir E."/>
            <person name="Dubchak I."/>
            <person name="Gentemann C."/>
            <person name="Eikrem W."/>
            <person name="Gready J.E."/>
            <person name="John U."/>
            <person name="Lanier W."/>
            <person name="Lindquist E.A."/>
            <person name="Lucas S."/>
            <person name="Mayer K.F."/>
            <person name="Moreau H."/>
            <person name="Not F."/>
            <person name="Otillar R."/>
            <person name="Panaud O."/>
            <person name="Pangilinan J."/>
            <person name="Paulsen I."/>
            <person name="Piegu B."/>
            <person name="Poliakov A."/>
            <person name="Robbens S."/>
            <person name="Schmutz J."/>
            <person name="Toulza E."/>
            <person name="Wyss T."/>
            <person name="Zelensky A."/>
            <person name="Zhou K."/>
            <person name="Armbrust E.V."/>
            <person name="Bhattacharya D."/>
            <person name="Goodenough U.W."/>
            <person name="Van de Peer Y."/>
            <person name="Grigoriev I.V."/>
        </authorList>
    </citation>
    <scope>NUCLEOTIDE SEQUENCE [LARGE SCALE GENOMIC DNA]</scope>
    <source>
        <strain evidence="9">RCC299 / NOUM17</strain>
    </source>
</reference>
<dbReference type="InterPro" id="IPR037185">
    <property type="entry name" value="EmrE-like"/>
</dbReference>
<dbReference type="Pfam" id="PF04142">
    <property type="entry name" value="Nuc_sug_transp"/>
    <property type="match status" value="2"/>
</dbReference>
<feature type="transmembrane region" description="Helical" evidence="7">
    <location>
        <begin position="364"/>
        <end position="385"/>
    </location>
</feature>
<evidence type="ECO:0000256" key="5">
    <source>
        <dbReference type="ARBA" id="ARBA00023136"/>
    </source>
</evidence>
<evidence type="ECO:0000256" key="3">
    <source>
        <dbReference type="ARBA" id="ARBA00022692"/>
    </source>
</evidence>
<evidence type="ECO:0000256" key="4">
    <source>
        <dbReference type="ARBA" id="ARBA00022989"/>
    </source>
</evidence>
<accession>C1DZM7</accession>
<protein>
    <submittedName>
        <fullName evidence="8">Drug/Metabolite transporter superfamily</fullName>
    </submittedName>
</protein>
<dbReference type="InParanoid" id="C1DZM7"/>
<dbReference type="AlphaFoldDB" id="C1DZM7"/>
<comment type="similarity">
    <text evidence="2">Belongs to the nucleotide-sugar transporter family. CMP-Sialate:CMP antiporter (TC 2.A.7.12) subfamily.</text>
</comment>
<dbReference type="RefSeq" id="XP_002499888.1">
    <property type="nucleotide sequence ID" value="XM_002499842.1"/>
</dbReference>
<dbReference type="GeneID" id="8241082"/>
<evidence type="ECO:0000256" key="1">
    <source>
        <dbReference type="ARBA" id="ARBA00004141"/>
    </source>
</evidence>
<feature type="transmembrane region" description="Helical" evidence="7">
    <location>
        <begin position="241"/>
        <end position="257"/>
    </location>
</feature>
<keyword evidence="5 7" id="KW-0472">Membrane</keyword>
<feature type="compositionally biased region" description="Low complexity" evidence="6">
    <location>
        <begin position="73"/>
        <end position="90"/>
    </location>
</feature>
<proteinExistence type="inferred from homology"/>
<evidence type="ECO:0000256" key="7">
    <source>
        <dbReference type="SAM" id="Phobius"/>
    </source>
</evidence>
<feature type="transmembrane region" description="Helical" evidence="7">
    <location>
        <begin position="336"/>
        <end position="358"/>
    </location>
</feature>
<evidence type="ECO:0000256" key="6">
    <source>
        <dbReference type="SAM" id="MobiDB-lite"/>
    </source>
</evidence>
<evidence type="ECO:0000256" key="2">
    <source>
        <dbReference type="ARBA" id="ARBA00006447"/>
    </source>
</evidence>
<dbReference type="OrthoDB" id="498253at2759"/>
<dbReference type="Proteomes" id="UP000002009">
    <property type="component" value="Chromosome 2"/>
</dbReference>
<sequence>MDPFTFIGQGTARPRFAMKAMMMVESGMDRHISTSPPSNGALAVEHLHQRHHPEGNGDAHHHALLVREEDATSAGGKAAAARSPRSPSGGFANDNRGNPFLAALFLGILAVENTASMLARRYAVGVIRLKFSKNAVLAVNELMKLAFCLFMATRDPQKHGGGGINATTRRRRRRAHLRAVVAGSRPMAVPAVVYLVVNLISYPALERINASVFTAISQLKVLATAFFAVLMLGTPISGRKWRTLTVMVLGVTLVSWESAPDADGLTKSGGDVIAWDYAVGIACAGVQTALSGFGSIYFEMMLKRGSVLTVGGGGTGLGGGERGPETFSVWDRNIQLAMYSIAIYLPMAFLDVGGANILEGWTPLVWGIACLHASGGVLVALSVLYSSSVTKTVAVCASLVLTTVMGNALFDAPLNGAIGLGCAVVVIAVFGYRDDCDVEEELRRLRRLAEGGPGFHRS</sequence>
<organism evidence="8 9">
    <name type="scientific">Micromonas commoda (strain RCC299 / NOUM17 / CCMP2709)</name>
    <name type="common">Picoplanktonic green alga</name>
    <dbReference type="NCBI Taxonomy" id="296587"/>
    <lineage>
        <taxon>Eukaryota</taxon>
        <taxon>Viridiplantae</taxon>
        <taxon>Chlorophyta</taxon>
        <taxon>Mamiellophyceae</taxon>
        <taxon>Mamiellales</taxon>
        <taxon>Mamiellaceae</taxon>
        <taxon>Micromonas</taxon>
    </lineage>
</organism>
<dbReference type="GO" id="GO:0015165">
    <property type="term" value="F:pyrimidine nucleotide-sugar transmembrane transporter activity"/>
    <property type="evidence" value="ECO:0007669"/>
    <property type="project" value="InterPro"/>
</dbReference>
<comment type="subcellular location">
    <subcellularLocation>
        <location evidence="1">Membrane</location>
        <topology evidence="1">Multi-pass membrane protein</topology>
    </subcellularLocation>
</comment>
<evidence type="ECO:0000313" key="9">
    <source>
        <dbReference type="Proteomes" id="UP000002009"/>
    </source>
</evidence>
<feature type="transmembrane region" description="Helical" evidence="7">
    <location>
        <begin position="277"/>
        <end position="298"/>
    </location>
</feature>
<evidence type="ECO:0000313" key="8">
    <source>
        <dbReference type="EMBL" id="ACO61146.1"/>
    </source>
</evidence>
<keyword evidence="4 7" id="KW-1133">Transmembrane helix</keyword>
<dbReference type="KEGG" id="mis:MICPUN_56484"/>